<dbReference type="Gene3D" id="3.30.565.10">
    <property type="entry name" value="Histidine kinase-like ATPase, C-terminal domain"/>
    <property type="match status" value="1"/>
</dbReference>
<feature type="transmembrane region" description="Helical" evidence="7">
    <location>
        <begin position="298"/>
        <end position="318"/>
    </location>
</feature>
<keyword evidence="5" id="KW-0418">Kinase</keyword>
<keyword evidence="7" id="KW-1133">Transmembrane helix</keyword>
<evidence type="ECO:0000256" key="1">
    <source>
        <dbReference type="ARBA" id="ARBA00000085"/>
    </source>
</evidence>
<dbReference type="PANTHER" id="PTHR45453:SF1">
    <property type="entry name" value="PHOSPHATE REGULON SENSOR PROTEIN PHOR"/>
    <property type="match status" value="1"/>
</dbReference>
<comment type="caution">
    <text evidence="9">The sequence shown here is derived from an EMBL/GenBank/DDBJ whole genome shotgun (WGS) entry which is preliminary data.</text>
</comment>
<dbReference type="GO" id="GO:0005886">
    <property type="term" value="C:plasma membrane"/>
    <property type="evidence" value="ECO:0007669"/>
    <property type="project" value="TreeGrafter"/>
</dbReference>
<evidence type="ECO:0000256" key="4">
    <source>
        <dbReference type="ARBA" id="ARBA00022679"/>
    </source>
</evidence>
<dbReference type="SMART" id="SM00387">
    <property type="entry name" value="HATPase_c"/>
    <property type="match status" value="1"/>
</dbReference>
<dbReference type="InterPro" id="IPR007890">
    <property type="entry name" value="CHASE2"/>
</dbReference>
<feature type="transmembrane region" description="Helical" evidence="7">
    <location>
        <begin position="27"/>
        <end position="51"/>
    </location>
</feature>
<dbReference type="InterPro" id="IPR036890">
    <property type="entry name" value="HATPase_C_sf"/>
</dbReference>
<evidence type="ECO:0000313" key="10">
    <source>
        <dbReference type="Proteomes" id="UP000250790"/>
    </source>
</evidence>
<dbReference type="InterPro" id="IPR036097">
    <property type="entry name" value="HisK_dim/P_sf"/>
</dbReference>
<dbReference type="InterPro" id="IPR005467">
    <property type="entry name" value="His_kinase_dom"/>
</dbReference>
<dbReference type="PROSITE" id="PS50109">
    <property type="entry name" value="HIS_KIN"/>
    <property type="match status" value="1"/>
</dbReference>
<keyword evidence="4" id="KW-0808">Transferase</keyword>
<keyword evidence="10" id="KW-1185">Reference proteome</keyword>
<evidence type="ECO:0000256" key="6">
    <source>
        <dbReference type="ARBA" id="ARBA00023012"/>
    </source>
</evidence>
<dbReference type="EC" id="2.7.13.3" evidence="2"/>
<keyword evidence="3" id="KW-0597">Phosphoprotein</keyword>
<dbReference type="SMART" id="SM01080">
    <property type="entry name" value="CHASE2"/>
    <property type="match status" value="1"/>
</dbReference>
<dbReference type="EMBL" id="NESN01000001">
    <property type="protein sequence ID" value="PUE55267.1"/>
    <property type="molecule type" value="Genomic_DNA"/>
</dbReference>
<dbReference type="GO" id="GO:0016036">
    <property type="term" value="P:cellular response to phosphate starvation"/>
    <property type="evidence" value="ECO:0007669"/>
    <property type="project" value="TreeGrafter"/>
</dbReference>
<evidence type="ECO:0000313" key="9">
    <source>
        <dbReference type="EMBL" id="PUE55267.1"/>
    </source>
</evidence>
<dbReference type="AlphaFoldDB" id="A0A315FPW0"/>
<dbReference type="SUPFAM" id="SSF47384">
    <property type="entry name" value="Homodimeric domain of signal transducing histidine kinase"/>
    <property type="match status" value="1"/>
</dbReference>
<dbReference type="SUPFAM" id="SSF55874">
    <property type="entry name" value="ATPase domain of HSP90 chaperone/DNA topoisomerase II/histidine kinase"/>
    <property type="match status" value="1"/>
</dbReference>
<keyword evidence="6" id="KW-0902">Two-component regulatory system</keyword>
<keyword evidence="7" id="KW-0812">Transmembrane</keyword>
<dbReference type="InterPro" id="IPR003661">
    <property type="entry name" value="HisK_dim/P_dom"/>
</dbReference>
<comment type="catalytic activity">
    <reaction evidence="1">
        <text>ATP + protein L-histidine = ADP + protein N-phospho-L-histidine.</text>
        <dbReference type="EC" id="2.7.13.3"/>
    </reaction>
</comment>
<keyword evidence="7" id="KW-0472">Membrane</keyword>
<dbReference type="Proteomes" id="UP000250790">
    <property type="component" value="Unassembled WGS sequence"/>
</dbReference>
<organism evidence="9 10">
    <name type="scientific">Limnohabitans parvus II-B4</name>
    <dbReference type="NCBI Taxonomy" id="1293052"/>
    <lineage>
        <taxon>Bacteria</taxon>
        <taxon>Pseudomonadati</taxon>
        <taxon>Pseudomonadota</taxon>
        <taxon>Betaproteobacteria</taxon>
        <taxon>Burkholderiales</taxon>
        <taxon>Comamonadaceae</taxon>
        <taxon>Limnohabitans</taxon>
    </lineage>
</organism>
<name>A0A315FPW0_9BURK</name>
<dbReference type="Pfam" id="PF02518">
    <property type="entry name" value="HATPase_c"/>
    <property type="match status" value="1"/>
</dbReference>
<dbReference type="RefSeq" id="WP_108311270.1">
    <property type="nucleotide sequence ID" value="NZ_NESN01000001.1"/>
</dbReference>
<reference evidence="9 10" key="1">
    <citation type="submission" date="2017-04" db="EMBL/GenBank/DDBJ databases">
        <title>Unexpected and diverse lifestyles within the genus Limnohabitans.</title>
        <authorList>
            <person name="Kasalicky V."/>
            <person name="Mehrshad M."/>
            <person name="Andrei S.-A."/>
            <person name="Salcher M."/>
            <person name="Kratochvilova H."/>
            <person name="Simek K."/>
            <person name="Ghai R."/>
        </authorList>
    </citation>
    <scope>NUCLEOTIDE SEQUENCE [LARGE SCALE GENOMIC DNA]</scope>
    <source>
        <strain evidence="9 10">II-B4</strain>
    </source>
</reference>
<dbReference type="InterPro" id="IPR050351">
    <property type="entry name" value="BphY/WalK/GraS-like"/>
</dbReference>
<dbReference type="SMART" id="SM00388">
    <property type="entry name" value="HisKA"/>
    <property type="match status" value="1"/>
</dbReference>
<evidence type="ECO:0000256" key="5">
    <source>
        <dbReference type="ARBA" id="ARBA00022777"/>
    </source>
</evidence>
<dbReference type="GO" id="GO:0000155">
    <property type="term" value="F:phosphorelay sensor kinase activity"/>
    <property type="evidence" value="ECO:0007669"/>
    <property type="project" value="InterPro"/>
</dbReference>
<dbReference type="OrthoDB" id="9806704at2"/>
<dbReference type="CDD" id="cd00082">
    <property type="entry name" value="HisKA"/>
    <property type="match status" value="1"/>
</dbReference>
<protein>
    <recommendedName>
        <fullName evidence="2">histidine kinase</fullName>
        <ecNumber evidence="2">2.7.13.3</ecNumber>
    </recommendedName>
</protein>
<gene>
    <name evidence="9" type="ORF">B9Z37_01430</name>
</gene>
<dbReference type="PIRSF" id="PIRSF037347">
    <property type="entry name" value="STHK_CHASE2_PAS_prd"/>
    <property type="match status" value="1"/>
</dbReference>
<dbReference type="InterPro" id="IPR003594">
    <property type="entry name" value="HATPase_dom"/>
</dbReference>
<dbReference type="InterPro" id="IPR017181">
    <property type="entry name" value="Sig_transdc_His_kin_CHASE2"/>
</dbReference>
<dbReference type="Gene3D" id="1.10.287.130">
    <property type="match status" value="1"/>
</dbReference>
<evidence type="ECO:0000259" key="8">
    <source>
        <dbReference type="PROSITE" id="PS50109"/>
    </source>
</evidence>
<evidence type="ECO:0000256" key="3">
    <source>
        <dbReference type="ARBA" id="ARBA00022553"/>
    </source>
</evidence>
<feature type="domain" description="Histidine kinase" evidence="8">
    <location>
        <begin position="549"/>
        <end position="766"/>
    </location>
</feature>
<evidence type="ECO:0000256" key="2">
    <source>
        <dbReference type="ARBA" id="ARBA00012438"/>
    </source>
</evidence>
<dbReference type="GO" id="GO:0004721">
    <property type="term" value="F:phosphoprotein phosphatase activity"/>
    <property type="evidence" value="ECO:0007669"/>
    <property type="project" value="TreeGrafter"/>
</dbReference>
<proteinExistence type="predicted"/>
<dbReference type="PANTHER" id="PTHR45453">
    <property type="entry name" value="PHOSPHATE REGULON SENSOR PROTEIN PHOR"/>
    <property type="match status" value="1"/>
</dbReference>
<evidence type="ECO:0000256" key="7">
    <source>
        <dbReference type="SAM" id="Phobius"/>
    </source>
</evidence>
<dbReference type="Pfam" id="PF05226">
    <property type="entry name" value="CHASE2"/>
    <property type="match status" value="1"/>
</dbReference>
<feature type="transmembrane region" description="Helical" evidence="7">
    <location>
        <begin position="325"/>
        <end position="343"/>
    </location>
</feature>
<accession>A0A315FPW0</accession>
<sequence>MKSTQAAVAQFWPSLRQKLHTRDEQRFYLEWVVVAVLALSTLSLFTVMQWGTAPGHVIYDQFHRWRAPLPSNDIVIIGIDDASLDELGGWPLKRKVYADLLQKMADTGNSPKAIGFDILFPDPSPADADLAKQMRRLNTYLSVEQPRINAVAPFVVHKPQAALVDAAKGLAHINVTFESDGFSRGAYLQEGQLPHLALAVSGQPAENYQSHGGYRRFNLVDPEIGFPIVSLADALSDGFPMAVLKDKYVLIGSIAPSLGDHFPTIYSGRQGSGTPGVMLHANLLNDILRGNLISPVPLWVQLALSSWALFSVLIALMVLSPLAEFVYTAITVLSALAVSFVLLFAIDVWFDPGLCILAIALVKPAWAWRRTEMIVSFMGDRAAKLEKVQRQRKNLVTGGLKLRHFASDTVLQYSRLLDRAIGVASERVEFLNRIVREIPTAMLVADAEQRIVLVSPRMQEDIPAGLLQIGQPLLPLMFYLGMHKTQNLEQLTGKDHYVSGIDTNGSIRYYIFRVAQLPQTEDSGLWIFALTDITQIRQFQAQREQTLQLLSHDMRTPIASIISLSRQSSAGTAPSQETAANIYRHADTLLNMMDDFIFSIKAQAQEYQLVETLVDSVIDDAIYQVKDLAQSRQMRLVQTFDDEPQFVMADQRLLTRMLVNLLVNAVRYGQAQSDIHIALSHDAETAVAGHHLEPGKNGQKVHMVIRNIVGDPQDVSRSRDMASQGFGLGLSFVKTVVRKHQGHIHFDLPTEPGASAQVRLQLPISKPY</sequence>